<accession>A0A382US23</accession>
<evidence type="ECO:0000313" key="1">
    <source>
        <dbReference type="EMBL" id="SVD36947.1"/>
    </source>
</evidence>
<gene>
    <name evidence="1" type="ORF">METZ01_LOCUS389801</name>
</gene>
<organism evidence="1">
    <name type="scientific">marine metagenome</name>
    <dbReference type="NCBI Taxonomy" id="408172"/>
    <lineage>
        <taxon>unclassified sequences</taxon>
        <taxon>metagenomes</taxon>
        <taxon>ecological metagenomes</taxon>
    </lineage>
</organism>
<dbReference type="EMBL" id="UINC01146298">
    <property type="protein sequence ID" value="SVD36947.1"/>
    <property type="molecule type" value="Genomic_DNA"/>
</dbReference>
<protein>
    <submittedName>
        <fullName evidence="1">Uncharacterized protein</fullName>
    </submittedName>
</protein>
<reference evidence="1" key="1">
    <citation type="submission" date="2018-05" db="EMBL/GenBank/DDBJ databases">
        <authorList>
            <person name="Lanie J.A."/>
            <person name="Ng W.-L."/>
            <person name="Kazmierczak K.M."/>
            <person name="Andrzejewski T.M."/>
            <person name="Davidsen T.M."/>
            <person name="Wayne K.J."/>
            <person name="Tettelin H."/>
            <person name="Glass J.I."/>
            <person name="Rusch D."/>
            <person name="Podicherti R."/>
            <person name="Tsui H.-C.T."/>
            <person name="Winkler M.E."/>
        </authorList>
    </citation>
    <scope>NUCLEOTIDE SEQUENCE</scope>
</reference>
<proteinExistence type="predicted"/>
<sequence>MHSTDTCTNLGDLLSYAGSYTA</sequence>
<feature type="non-terminal residue" evidence="1">
    <location>
        <position position="22"/>
    </location>
</feature>
<dbReference type="AlphaFoldDB" id="A0A382US23"/>
<name>A0A382US23_9ZZZZ</name>